<evidence type="ECO:0000256" key="2">
    <source>
        <dbReference type="SAM" id="SignalP"/>
    </source>
</evidence>
<dbReference type="EMBL" id="SDHX01000001">
    <property type="protein sequence ID" value="RXK56358.1"/>
    <property type="molecule type" value="Genomic_DNA"/>
</dbReference>
<dbReference type="Gene3D" id="3.40.50.1820">
    <property type="entry name" value="alpha/beta hydrolase"/>
    <property type="match status" value="1"/>
</dbReference>
<dbReference type="RefSeq" id="WP_129047727.1">
    <property type="nucleotide sequence ID" value="NZ_SDHX01000001.1"/>
</dbReference>
<accession>A0A4Q1CBH6</accession>
<dbReference type="PANTHER" id="PTHR48098:SF3">
    <property type="entry name" value="IRON(III) ENTEROBACTIN ESTERASE"/>
    <property type="match status" value="1"/>
</dbReference>
<proteinExistence type="predicted"/>
<dbReference type="InterPro" id="IPR050583">
    <property type="entry name" value="Mycobacterial_A85_antigen"/>
</dbReference>
<keyword evidence="2" id="KW-0732">Signal</keyword>
<sequence>MISYPFLAALGLSGLLTISVSAASVTIPAPARGLAPYTRTPDDYPSNPDATYRDGVPRGRIEEHDWNDSRIFPGTTRKFWIYVPAQYTPNRPAAVMVFQDGQAALNPERFLHVPAVFDNLIARGEMPVTIAILINPGQRPPNDEDKIGAPPNINLPLNRRYEYDRLTDDYSRFLIEEILPFVGSRYRLTDNAEERAICGNSSGGICAFTVAWQRPDAFRKVVSHVGSFVNLRGGHIYPDIVRGSPAKPLRIFLQSGVNDLENEFGRWFPANLAMAATLEAKGYDLRTVWGDGGHNPRHAGSIFSDTLRWLWRDHPDVIAPGR</sequence>
<dbReference type="InterPro" id="IPR000801">
    <property type="entry name" value="Esterase-like"/>
</dbReference>
<dbReference type="SUPFAM" id="SSF53474">
    <property type="entry name" value="alpha/beta-Hydrolases"/>
    <property type="match status" value="1"/>
</dbReference>
<dbReference type="Pfam" id="PF00756">
    <property type="entry name" value="Esterase"/>
    <property type="match status" value="1"/>
</dbReference>
<dbReference type="Proteomes" id="UP000290218">
    <property type="component" value="Unassembled WGS sequence"/>
</dbReference>
<organism evidence="3 4">
    <name type="scientific">Oleiharenicola lentus</name>
    <dbReference type="NCBI Taxonomy" id="2508720"/>
    <lineage>
        <taxon>Bacteria</taxon>
        <taxon>Pseudomonadati</taxon>
        <taxon>Verrucomicrobiota</taxon>
        <taxon>Opitutia</taxon>
        <taxon>Opitutales</taxon>
        <taxon>Opitutaceae</taxon>
        <taxon>Oleiharenicola</taxon>
    </lineage>
</organism>
<gene>
    <name evidence="3" type="ORF">ESB00_10955</name>
</gene>
<feature type="signal peptide" evidence="2">
    <location>
        <begin position="1"/>
        <end position="22"/>
    </location>
</feature>
<protein>
    <submittedName>
        <fullName evidence="3">Esterase family protein</fullName>
    </submittedName>
</protein>
<dbReference type="OrthoDB" id="9775130at2"/>
<feature type="chain" id="PRO_5020959652" evidence="2">
    <location>
        <begin position="23"/>
        <end position="322"/>
    </location>
</feature>
<keyword evidence="4" id="KW-1185">Reference proteome</keyword>
<reference evidence="3 4" key="1">
    <citation type="submission" date="2019-01" db="EMBL/GenBank/DDBJ databases">
        <title>Lacunisphaera sp. strain TWA-58.</title>
        <authorList>
            <person name="Chen W.-M."/>
        </authorList>
    </citation>
    <scope>NUCLEOTIDE SEQUENCE [LARGE SCALE GENOMIC DNA]</scope>
    <source>
        <strain evidence="3 4">TWA-58</strain>
    </source>
</reference>
<dbReference type="InterPro" id="IPR029058">
    <property type="entry name" value="AB_hydrolase_fold"/>
</dbReference>
<dbReference type="AlphaFoldDB" id="A0A4Q1CBH6"/>
<name>A0A4Q1CBH6_9BACT</name>
<feature type="region of interest" description="Disordered" evidence="1">
    <location>
        <begin position="36"/>
        <end position="59"/>
    </location>
</feature>
<evidence type="ECO:0000313" key="3">
    <source>
        <dbReference type="EMBL" id="RXK56358.1"/>
    </source>
</evidence>
<evidence type="ECO:0000313" key="4">
    <source>
        <dbReference type="Proteomes" id="UP000290218"/>
    </source>
</evidence>
<comment type="caution">
    <text evidence="3">The sequence shown here is derived from an EMBL/GenBank/DDBJ whole genome shotgun (WGS) entry which is preliminary data.</text>
</comment>
<evidence type="ECO:0000256" key="1">
    <source>
        <dbReference type="SAM" id="MobiDB-lite"/>
    </source>
</evidence>
<dbReference type="PANTHER" id="PTHR48098">
    <property type="entry name" value="ENTEROCHELIN ESTERASE-RELATED"/>
    <property type="match status" value="1"/>
</dbReference>